<dbReference type="EMBL" id="BAABXL010000001">
    <property type="protein sequence ID" value="GAA6268803.1"/>
    <property type="molecule type" value="Genomic_DNA"/>
</dbReference>
<protein>
    <submittedName>
        <fullName evidence="1">Uncharacterized protein</fullName>
    </submittedName>
</protein>
<reference evidence="1 2" key="1">
    <citation type="submission" date="2024-04" db="EMBL/GenBank/DDBJ databases">
        <title>Defined microbial consortia suppress multidrug-resistant proinflammatory Enterobacteriaceae via ecological control.</title>
        <authorList>
            <person name="Furuichi M."/>
            <person name="Kawaguchi T."/>
            <person name="Pust M."/>
            <person name="Yasuma K."/>
            <person name="Plichta D."/>
            <person name="Hasegawa N."/>
            <person name="Ohya T."/>
            <person name="Bhattarai S."/>
            <person name="Sasajima S."/>
            <person name="Aoto Y."/>
            <person name="Tuganbaev T."/>
            <person name="Yaginuma M."/>
            <person name="Ueda M."/>
            <person name="Okahashi N."/>
            <person name="Amafuji K."/>
            <person name="Kiridooshi Y."/>
            <person name="Sugita K."/>
            <person name="Strazar M."/>
            <person name="Skelly A."/>
            <person name="Suda W."/>
            <person name="Hattori M."/>
            <person name="Nakamoto N."/>
            <person name="Caballero S."/>
            <person name="Norman J."/>
            <person name="Olle B."/>
            <person name="Tanoue T."/>
            <person name="Arita M."/>
            <person name="Bucci V."/>
            <person name="Atarashi K."/>
            <person name="Xavier R."/>
            <person name="Honda K."/>
        </authorList>
    </citation>
    <scope>NUCLEOTIDE SEQUENCE [LARGE SCALE GENOMIC DNA]</scope>
    <source>
        <strain evidence="2">f13</strain>
    </source>
</reference>
<gene>
    <name evidence="1" type="ORF">F130042H8_18630</name>
</gene>
<accession>A0ABQ0AXQ0</accession>
<proteinExistence type="predicted"/>
<keyword evidence="2" id="KW-1185">Reference proteome</keyword>
<name>A0ABQ0AXQ0_9FIRM</name>
<evidence type="ECO:0000313" key="2">
    <source>
        <dbReference type="Proteomes" id="UP001600894"/>
    </source>
</evidence>
<comment type="caution">
    <text evidence="1">The sequence shown here is derived from an EMBL/GenBank/DDBJ whole genome shotgun (WGS) entry which is preliminary data.</text>
</comment>
<sequence length="76" mass="8664">MYPKHLYKARFQAVKNEFPYPEKDILAMDLDLVIGGRPDRILELLSHLDFTGDPPGPELSRLIEELEKKLGIEGDA</sequence>
<dbReference type="Proteomes" id="UP001600894">
    <property type="component" value="Unassembled WGS sequence"/>
</dbReference>
<organism evidence="1 2">
    <name type="scientific">Enterocloster alcoholdehydrogenati</name>
    <dbReference type="NCBI Taxonomy" id="2547410"/>
    <lineage>
        <taxon>Bacteria</taxon>
        <taxon>Bacillati</taxon>
        <taxon>Bacillota</taxon>
        <taxon>Clostridia</taxon>
        <taxon>Lachnospirales</taxon>
        <taxon>Lachnospiraceae</taxon>
        <taxon>Enterocloster</taxon>
    </lineage>
</organism>
<dbReference type="RefSeq" id="WP_176253320.1">
    <property type="nucleotide sequence ID" value="NZ_BAABXL010000001.1"/>
</dbReference>
<evidence type="ECO:0000313" key="1">
    <source>
        <dbReference type="EMBL" id="GAA6268803.1"/>
    </source>
</evidence>